<dbReference type="InterPro" id="IPR002347">
    <property type="entry name" value="SDR_fam"/>
</dbReference>
<dbReference type="PRINTS" id="PR00081">
    <property type="entry name" value="GDHRDH"/>
</dbReference>
<keyword evidence="8" id="KW-0472">Membrane</keyword>
<dbReference type="GO" id="GO:0016020">
    <property type="term" value="C:membrane"/>
    <property type="evidence" value="ECO:0007669"/>
    <property type="project" value="UniProtKB-SubCell"/>
</dbReference>
<keyword evidence="7" id="KW-0443">Lipid metabolism</keyword>
<evidence type="ECO:0000256" key="3">
    <source>
        <dbReference type="ARBA" id="ARBA00022692"/>
    </source>
</evidence>
<dbReference type="Proteomes" id="UP000701801">
    <property type="component" value="Unassembled WGS sequence"/>
</dbReference>
<comment type="subcellular location">
    <subcellularLocation>
        <location evidence="1">Membrane</location>
        <topology evidence="1">Multi-pass membrane protein</topology>
    </subcellularLocation>
</comment>
<dbReference type="AlphaFoldDB" id="A0A9N9LWP6"/>
<gene>
    <name evidence="14" type="ORF">HYALB_00013121</name>
</gene>
<evidence type="ECO:0000256" key="7">
    <source>
        <dbReference type="ARBA" id="ARBA00023098"/>
    </source>
</evidence>
<evidence type="ECO:0000256" key="4">
    <source>
        <dbReference type="ARBA" id="ARBA00022857"/>
    </source>
</evidence>
<dbReference type="EMBL" id="CAJVRM010000391">
    <property type="protein sequence ID" value="CAG8980485.1"/>
    <property type="molecule type" value="Genomic_DNA"/>
</dbReference>
<feature type="compositionally biased region" description="Basic and acidic residues" evidence="13">
    <location>
        <begin position="321"/>
        <end position="332"/>
    </location>
</feature>
<comment type="similarity">
    <text evidence="2 12">Belongs to the short-chain dehydrogenases/reductases (SDR) family.</text>
</comment>
<dbReference type="SUPFAM" id="SSF51735">
    <property type="entry name" value="NAD(P)-binding Rossmann-fold domains"/>
    <property type="match status" value="1"/>
</dbReference>
<evidence type="ECO:0000256" key="2">
    <source>
        <dbReference type="ARBA" id="ARBA00006484"/>
    </source>
</evidence>
<evidence type="ECO:0000256" key="10">
    <source>
        <dbReference type="ARBA" id="ARBA00068717"/>
    </source>
</evidence>
<dbReference type="InterPro" id="IPR020904">
    <property type="entry name" value="Sc_DH/Rdtase_CS"/>
</dbReference>
<dbReference type="OrthoDB" id="10253736at2759"/>
<dbReference type="PROSITE" id="PS00061">
    <property type="entry name" value="ADH_SHORT"/>
    <property type="match status" value="1"/>
</dbReference>
<keyword evidence="3" id="KW-0812">Transmembrane</keyword>
<dbReference type="InterPro" id="IPR036291">
    <property type="entry name" value="NAD(P)-bd_dom_sf"/>
</dbReference>
<evidence type="ECO:0000313" key="15">
    <source>
        <dbReference type="Proteomes" id="UP000701801"/>
    </source>
</evidence>
<dbReference type="FunFam" id="3.40.50.720:FF:000131">
    <property type="entry name" value="Short-chain dehydrogenase/reductase 3"/>
    <property type="match status" value="1"/>
</dbReference>
<evidence type="ECO:0000256" key="11">
    <source>
        <dbReference type="ARBA" id="ARBA00082544"/>
    </source>
</evidence>
<evidence type="ECO:0000256" key="12">
    <source>
        <dbReference type="RuleBase" id="RU000363"/>
    </source>
</evidence>
<proteinExistence type="inferred from homology"/>
<dbReference type="PANTHER" id="PTHR24322">
    <property type="entry name" value="PKSB"/>
    <property type="match status" value="1"/>
</dbReference>
<accession>A0A9N9LWP6</accession>
<keyword evidence="15" id="KW-1185">Reference proteome</keyword>
<name>A0A9N9LWP6_9HELO</name>
<keyword evidence="5" id="KW-1133">Transmembrane helix</keyword>
<dbReference type="GO" id="GO:0052650">
    <property type="term" value="F:all-trans-retinol dehydrogenase (NADP+) activity"/>
    <property type="evidence" value="ECO:0007669"/>
    <property type="project" value="UniProtKB-ARBA"/>
</dbReference>
<dbReference type="Pfam" id="PF00106">
    <property type="entry name" value="adh_short"/>
    <property type="match status" value="1"/>
</dbReference>
<evidence type="ECO:0000256" key="9">
    <source>
        <dbReference type="ARBA" id="ARBA00059620"/>
    </source>
</evidence>
<protein>
    <recommendedName>
        <fullName evidence="10">Short-chain dehydrogenase/reductase 3</fullName>
    </recommendedName>
    <alternativeName>
        <fullName evidence="11">Retinal short-chain dehydrogenase/reductase 1</fullName>
    </alternativeName>
</protein>
<organism evidence="14 15">
    <name type="scientific">Hymenoscyphus albidus</name>
    <dbReference type="NCBI Taxonomy" id="595503"/>
    <lineage>
        <taxon>Eukaryota</taxon>
        <taxon>Fungi</taxon>
        <taxon>Dikarya</taxon>
        <taxon>Ascomycota</taxon>
        <taxon>Pezizomycotina</taxon>
        <taxon>Leotiomycetes</taxon>
        <taxon>Helotiales</taxon>
        <taxon>Helotiaceae</taxon>
        <taxon>Hymenoscyphus</taxon>
    </lineage>
</organism>
<dbReference type="Gene3D" id="3.40.50.720">
    <property type="entry name" value="NAD(P)-binding Rossmann-like Domain"/>
    <property type="match status" value="1"/>
</dbReference>
<reference evidence="14" key="1">
    <citation type="submission" date="2021-07" db="EMBL/GenBank/DDBJ databases">
        <authorList>
            <person name="Durling M."/>
        </authorList>
    </citation>
    <scope>NUCLEOTIDE SEQUENCE</scope>
</reference>
<dbReference type="PANTHER" id="PTHR24322:SF736">
    <property type="entry name" value="RETINOL DEHYDROGENASE 10"/>
    <property type="match status" value="1"/>
</dbReference>
<keyword evidence="6" id="KW-0560">Oxidoreductase</keyword>
<comment type="function">
    <text evidence="9">Catalyzes the reduction of all-trans-retinal to all-trans-retinol in the presence of NADPH.</text>
</comment>
<evidence type="ECO:0000313" key="14">
    <source>
        <dbReference type="EMBL" id="CAG8980485.1"/>
    </source>
</evidence>
<keyword evidence="4" id="KW-0521">NADP</keyword>
<feature type="region of interest" description="Disordered" evidence="13">
    <location>
        <begin position="321"/>
        <end position="344"/>
    </location>
</feature>
<evidence type="ECO:0000256" key="8">
    <source>
        <dbReference type="ARBA" id="ARBA00023136"/>
    </source>
</evidence>
<comment type="caution">
    <text evidence="14">The sequence shown here is derived from an EMBL/GenBank/DDBJ whole genome shotgun (WGS) entry which is preliminary data.</text>
</comment>
<evidence type="ECO:0000256" key="6">
    <source>
        <dbReference type="ARBA" id="ARBA00023002"/>
    </source>
</evidence>
<evidence type="ECO:0000256" key="13">
    <source>
        <dbReference type="SAM" id="MobiDB-lite"/>
    </source>
</evidence>
<dbReference type="PRINTS" id="PR00080">
    <property type="entry name" value="SDRFAMILY"/>
</dbReference>
<evidence type="ECO:0000256" key="5">
    <source>
        <dbReference type="ARBA" id="ARBA00022989"/>
    </source>
</evidence>
<sequence>MPMHNGWLPREGITADPVIRLLKRTAFNPVATLLLILLARYTKRGSDLAILHETAFARIRKLFYFGLFRWVSGFLDSGVLNNWVKDEYHWEKEVVLVTGASNVHYYKCDITSPATIAKIAAEVRKDVGNPTIIINNAGVARGKNILDATEKDVRFTFDVNTFAHYWLAKEFVPSMVQSNHGMIVIVASIAAFVTVPNMTDYAASKAAAHSFHEGLAAELKTRYNAPKVRTIIVNQGYTKTPLFEGFSNDATFLNPPLEPETVAEAIVKKVLSGSSGQVILPEIGSNLTLFRGMPHWYQTTVRSKGEKMMKNWDGRQVIDVEKRGSGGEKEGESESTVLVPPVAK</sequence>
<evidence type="ECO:0000256" key="1">
    <source>
        <dbReference type="ARBA" id="ARBA00004141"/>
    </source>
</evidence>